<dbReference type="RefSeq" id="WP_011696661.1">
    <property type="nucleotide sequence ID" value="NC_008553.1"/>
</dbReference>
<evidence type="ECO:0000313" key="5">
    <source>
        <dbReference type="EMBL" id="ABK15269.1"/>
    </source>
</evidence>
<dbReference type="GO" id="GO:0046872">
    <property type="term" value="F:metal ion binding"/>
    <property type="evidence" value="ECO:0007669"/>
    <property type="project" value="UniProtKB-KW"/>
</dbReference>
<dbReference type="PANTHER" id="PTHR35005:SF1">
    <property type="entry name" value="2-AMINO-5-FORMYLAMINO-6-RIBOSYLAMINOPYRIMIDIN-4(3H)-ONE 5'-MONOPHOSPHATE DEFORMYLASE"/>
    <property type="match status" value="1"/>
</dbReference>
<dbReference type="PANTHER" id="PTHR35005">
    <property type="entry name" value="3-DEHYDRO-SCYLLO-INOSOSE HYDROLASE"/>
    <property type="match status" value="1"/>
</dbReference>
<sequence length="232" mass="25698">MILGEMSWPEIEKGLKKTRTVILPVGAVEEHGPHLPVTTDTHQALEVAYEVARRREVFVAPPVHYGICRSTRGFPGTVSVGFNALRDYVYDILLGFHESNFRYVMVLSGHAGGQHMSSLKEACQSAVNNTDLRISLLTDFDLIRCDTPGDGHAGDIETSRMLLHRPDLVRGLPPANHPKRPRYLILRSVREFMGNGIMGDPSSASAEKGVRYFEMAVRGVLEALDELEGFSV</sequence>
<keyword evidence="4" id="KW-0862">Zinc</keyword>
<evidence type="ECO:0000256" key="3">
    <source>
        <dbReference type="ARBA" id="ARBA00022801"/>
    </source>
</evidence>
<reference evidence="5 6" key="1">
    <citation type="submission" date="2006-10" db="EMBL/GenBank/DDBJ databases">
        <title>Complete sequence of Methanosaeta thermophila PT.</title>
        <authorList>
            <consortium name="US DOE Joint Genome Institute"/>
            <person name="Copeland A."/>
            <person name="Lucas S."/>
            <person name="Lapidus A."/>
            <person name="Barry K."/>
            <person name="Detter J.C."/>
            <person name="Glavina del Rio T."/>
            <person name="Hammon N."/>
            <person name="Israni S."/>
            <person name="Pitluck S."/>
            <person name="Chain P."/>
            <person name="Malfatti S."/>
            <person name="Shin M."/>
            <person name="Vergez L."/>
            <person name="Schmutz J."/>
            <person name="Larimer F."/>
            <person name="Land M."/>
            <person name="Hauser L."/>
            <person name="Kyrpides N."/>
            <person name="Kim E."/>
            <person name="Smith K.S."/>
            <person name="Ingram-Smith C."/>
            <person name="Richardson P."/>
        </authorList>
    </citation>
    <scope>NUCLEOTIDE SEQUENCE [LARGE SCALE GENOMIC DNA]</scope>
    <source>
        <strain evidence="6">DSM 6194 / JCM 14653 / NBRC 101360 / PT</strain>
    </source>
</reference>
<dbReference type="GeneID" id="4462219"/>
<evidence type="ECO:0000313" key="6">
    <source>
        <dbReference type="Proteomes" id="UP000000674"/>
    </source>
</evidence>
<dbReference type="GO" id="GO:0009231">
    <property type="term" value="P:riboflavin biosynthetic process"/>
    <property type="evidence" value="ECO:0007669"/>
    <property type="project" value="TreeGrafter"/>
</dbReference>
<dbReference type="Gene3D" id="3.40.50.10310">
    <property type="entry name" value="Creatininase"/>
    <property type="match status" value="1"/>
</dbReference>
<comment type="cofactor">
    <cofactor evidence="1">
        <name>Zn(2+)</name>
        <dbReference type="ChEBI" id="CHEBI:29105"/>
    </cofactor>
</comment>
<proteinExistence type="predicted"/>
<keyword evidence="3" id="KW-0378">Hydrolase</keyword>
<dbReference type="SUPFAM" id="SSF102215">
    <property type="entry name" value="Creatininase"/>
    <property type="match status" value="1"/>
</dbReference>
<keyword evidence="6" id="KW-1185">Reference proteome</keyword>
<dbReference type="InterPro" id="IPR003785">
    <property type="entry name" value="Creatininase/forma_Hydrolase"/>
</dbReference>
<dbReference type="OrthoDB" id="46121at2157"/>
<gene>
    <name evidence="5" type="ordered locus">Mthe_1497</name>
</gene>
<evidence type="ECO:0000256" key="2">
    <source>
        <dbReference type="ARBA" id="ARBA00022723"/>
    </source>
</evidence>
<dbReference type="HOGENOM" id="CLU_055029_3_1_2"/>
<dbReference type="Pfam" id="PF02633">
    <property type="entry name" value="Creatininase"/>
    <property type="match status" value="1"/>
</dbReference>
<name>A0B995_METTP</name>
<evidence type="ECO:0000256" key="4">
    <source>
        <dbReference type="ARBA" id="ARBA00022833"/>
    </source>
</evidence>
<organism evidence="5 6">
    <name type="scientific">Methanothrix thermoacetophila (strain DSM 6194 / JCM 14653 / NBRC 101360 / PT)</name>
    <name type="common">Methanosaeta thermophila</name>
    <dbReference type="NCBI Taxonomy" id="349307"/>
    <lineage>
        <taxon>Archaea</taxon>
        <taxon>Methanobacteriati</taxon>
        <taxon>Methanobacteriota</taxon>
        <taxon>Stenosarchaea group</taxon>
        <taxon>Methanomicrobia</taxon>
        <taxon>Methanotrichales</taxon>
        <taxon>Methanotrichaceae</taxon>
        <taxon>Methanothrix</taxon>
    </lineage>
</organism>
<evidence type="ECO:0000256" key="1">
    <source>
        <dbReference type="ARBA" id="ARBA00001947"/>
    </source>
</evidence>
<keyword evidence="2" id="KW-0479">Metal-binding</keyword>
<dbReference type="KEGG" id="mtp:Mthe_1497"/>
<dbReference type="AlphaFoldDB" id="A0B995"/>
<dbReference type="STRING" id="349307.Mthe_1497"/>
<dbReference type="GO" id="GO:0016811">
    <property type="term" value="F:hydrolase activity, acting on carbon-nitrogen (but not peptide) bonds, in linear amides"/>
    <property type="evidence" value="ECO:0007669"/>
    <property type="project" value="TreeGrafter"/>
</dbReference>
<dbReference type="EMBL" id="CP000477">
    <property type="protein sequence ID" value="ABK15269.1"/>
    <property type="molecule type" value="Genomic_DNA"/>
</dbReference>
<dbReference type="InterPro" id="IPR024087">
    <property type="entry name" value="Creatininase-like_sf"/>
</dbReference>
<dbReference type="Proteomes" id="UP000000674">
    <property type="component" value="Chromosome"/>
</dbReference>
<protein>
    <submittedName>
        <fullName evidence="5">Creatininase</fullName>
    </submittedName>
</protein>
<accession>A0B995</accession>